<name>A0A229SQR3_9PSEU</name>
<accession>A0A229SQR3</accession>
<sequence length="111" mass="12058">MGVAPQRPALLGVGAFIAGAQDARYFSARSAPVTGADHAPARREVSEPCQTSGTAGMRVLWLRVLEKYRVHKVRFTRHFHMVTSGYSNVDTEPQAPRAGAASWELTRPLGP</sequence>
<keyword evidence="3" id="KW-1185">Reference proteome</keyword>
<organism evidence="2 3">
    <name type="scientific">Amycolatopsis vastitatis</name>
    <dbReference type="NCBI Taxonomy" id="1905142"/>
    <lineage>
        <taxon>Bacteria</taxon>
        <taxon>Bacillati</taxon>
        <taxon>Actinomycetota</taxon>
        <taxon>Actinomycetes</taxon>
        <taxon>Pseudonocardiales</taxon>
        <taxon>Pseudonocardiaceae</taxon>
        <taxon>Amycolatopsis</taxon>
    </lineage>
</organism>
<evidence type="ECO:0000313" key="2">
    <source>
        <dbReference type="EMBL" id="OXM61011.1"/>
    </source>
</evidence>
<gene>
    <name evidence="2" type="ORF">CF165_40225</name>
</gene>
<evidence type="ECO:0000313" key="3">
    <source>
        <dbReference type="Proteomes" id="UP000215199"/>
    </source>
</evidence>
<feature type="region of interest" description="Disordered" evidence="1">
    <location>
        <begin position="86"/>
        <end position="111"/>
    </location>
</feature>
<proteinExistence type="predicted"/>
<dbReference type="AlphaFoldDB" id="A0A229SQR3"/>
<comment type="caution">
    <text evidence="2">The sequence shown here is derived from an EMBL/GenBank/DDBJ whole genome shotgun (WGS) entry which is preliminary data.</text>
</comment>
<dbReference type="EMBL" id="NMUL01000051">
    <property type="protein sequence ID" value="OXM61011.1"/>
    <property type="molecule type" value="Genomic_DNA"/>
</dbReference>
<protein>
    <submittedName>
        <fullName evidence="2">Uncharacterized protein</fullName>
    </submittedName>
</protein>
<evidence type="ECO:0000256" key="1">
    <source>
        <dbReference type="SAM" id="MobiDB-lite"/>
    </source>
</evidence>
<reference evidence="3" key="1">
    <citation type="submission" date="2017-07" db="EMBL/GenBank/DDBJ databases">
        <title>Comparative genome mining reveals phylogenetic distribution patterns of secondary metabolites in Amycolatopsis.</title>
        <authorList>
            <person name="Adamek M."/>
            <person name="Alanjary M."/>
            <person name="Sales-Ortells H."/>
            <person name="Goodfellow M."/>
            <person name="Bull A.T."/>
            <person name="Kalinowski J."/>
            <person name="Ziemert N."/>
        </authorList>
    </citation>
    <scope>NUCLEOTIDE SEQUENCE [LARGE SCALE GENOMIC DNA]</scope>
    <source>
        <strain evidence="3">H5</strain>
    </source>
</reference>
<dbReference type="Proteomes" id="UP000215199">
    <property type="component" value="Unassembled WGS sequence"/>
</dbReference>